<dbReference type="Gene3D" id="1.10.630.10">
    <property type="entry name" value="Cytochrome P450"/>
    <property type="match status" value="1"/>
</dbReference>
<proteinExistence type="inferred from homology"/>
<protein>
    <recommendedName>
        <fullName evidence="14">Cytochrome P450</fullName>
    </recommendedName>
</protein>
<evidence type="ECO:0000313" key="12">
    <source>
        <dbReference type="EMBL" id="KIL63874.1"/>
    </source>
</evidence>
<keyword evidence="10" id="KW-0503">Monooxygenase</keyword>
<dbReference type="InterPro" id="IPR036396">
    <property type="entry name" value="Cyt_P450_sf"/>
</dbReference>
<evidence type="ECO:0000256" key="2">
    <source>
        <dbReference type="ARBA" id="ARBA00004167"/>
    </source>
</evidence>
<keyword evidence="9" id="KW-0408">Iron</keyword>
<comment type="cofactor">
    <cofactor evidence="1">
        <name>heme</name>
        <dbReference type="ChEBI" id="CHEBI:30413"/>
    </cofactor>
</comment>
<feature type="non-terminal residue" evidence="12">
    <location>
        <position position="114"/>
    </location>
</feature>
<gene>
    <name evidence="12" type="ORF">M378DRAFT_127185</name>
</gene>
<evidence type="ECO:0000256" key="1">
    <source>
        <dbReference type="ARBA" id="ARBA00001971"/>
    </source>
</evidence>
<dbReference type="EMBL" id="KN818254">
    <property type="protein sequence ID" value="KIL63874.1"/>
    <property type="molecule type" value="Genomic_DNA"/>
</dbReference>
<evidence type="ECO:0000256" key="5">
    <source>
        <dbReference type="ARBA" id="ARBA00022692"/>
    </source>
</evidence>
<dbReference type="AlphaFoldDB" id="A0A0C2TAX4"/>
<evidence type="ECO:0000256" key="6">
    <source>
        <dbReference type="ARBA" id="ARBA00022723"/>
    </source>
</evidence>
<dbReference type="STRING" id="946122.A0A0C2TAX4"/>
<dbReference type="Proteomes" id="UP000054549">
    <property type="component" value="Unassembled WGS sequence"/>
</dbReference>
<keyword evidence="8" id="KW-0560">Oxidoreductase</keyword>
<dbReference type="PANTHER" id="PTHR46300:SF2">
    <property type="entry name" value="CYTOCHROME P450 MONOOXYGENASE ALNH-RELATED"/>
    <property type="match status" value="1"/>
</dbReference>
<evidence type="ECO:0000256" key="11">
    <source>
        <dbReference type="ARBA" id="ARBA00023136"/>
    </source>
</evidence>
<dbReference type="HOGENOM" id="CLU_001570_23_0_1"/>
<dbReference type="GO" id="GO:0016020">
    <property type="term" value="C:membrane"/>
    <property type="evidence" value="ECO:0007669"/>
    <property type="project" value="UniProtKB-SubCell"/>
</dbReference>
<evidence type="ECO:0000256" key="3">
    <source>
        <dbReference type="ARBA" id="ARBA00010617"/>
    </source>
</evidence>
<name>A0A0C2TAX4_AMAMK</name>
<evidence type="ECO:0000256" key="10">
    <source>
        <dbReference type="ARBA" id="ARBA00023033"/>
    </source>
</evidence>
<evidence type="ECO:0000256" key="4">
    <source>
        <dbReference type="ARBA" id="ARBA00022617"/>
    </source>
</evidence>
<dbReference type="Pfam" id="PF00067">
    <property type="entry name" value="p450"/>
    <property type="match status" value="1"/>
</dbReference>
<organism evidence="12 13">
    <name type="scientific">Amanita muscaria (strain Koide BX008)</name>
    <dbReference type="NCBI Taxonomy" id="946122"/>
    <lineage>
        <taxon>Eukaryota</taxon>
        <taxon>Fungi</taxon>
        <taxon>Dikarya</taxon>
        <taxon>Basidiomycota</taxon>
        <taxon>Agaricomycotina</taxon>
        <taxon>Agaricomycetes</taxon>
        <taxon>Agaricomycetidae</taxon>
        <taxon>Agaricales</taxon>
        <taxon>Pluteineae</taxon>
        <taxon>Amanitaceae</taxon>
        <taxon>Amanita</taxon>
    </lineage>
</organism>
<keyword evidence="4" id="KW-0349">Heme</keyword>
<evidence type="ECO:0008006" key="14">
    <source>
        <dbReference type="Google" id="ProtNLM"/>
    </source>
</evidence>
<dbReference type="SUPFAM" id="SSF48264">
    <property type="entry name" value="Cytochrome P450"/>
    <property type="match status" value="1"/>
</dbReference>
<evidence type="ECO:0000256" key="8">
    <source>
        <dbReference type="ARBA" id="ARBA00023002"/>
    </source>
</evidence>
<dbReference type="PANTHER" id="PTHR46300">
    <property type="entry name" value="P450, PUTATIVE (EUROFUNG)-RELATED-RELATED"/>
    <property type="match status" value="1"/>
</dbReference>
<dbReference type="InParanoid" id="A0A0C2TAX4"/>
<comment type="subcellular location">
    <subcellularLocation>
        <location evidence="2">Membrane</location>
        <topology evidence="2">Single-pass membrane protein</topology>
    </subcellularLocation>
</comment>
<keyword evidence="13" id="KW-1185">Reference proteome</keyword>
<keyword evidence="7" id="KW-1133">Transmembrane helix</keyword>
<dbReference type="GO" id="GO:0004497">
    <property type="term" value="F:monooxygenase activity"/>
    <property type="evidence" value="ECO:0007669"/>
    <property type="project" value="UniProtKB-KW"/>
</dbReference>
<sequence length="114" mass="13321">MTAFNIHIVVLHKMEDAIALLEKRSSIYSGRPIPPITHLSGMDFITSLLPYEDRWRNHRRVFQEAFGKDRVHSYHHIITEKVHIFLGELLKYPSRFSDHCTWLAGSIIFDVTFG</sequence>
<evidence type="ECO:0000256" key="9">
    <source>
        <dbReference type="ARBA" id="ARBA00023004"/>
    </source>
</evidence>
<keyword evidence="11" id="KW-0472">Membrane</keyword>
<dbReference type="GO" id="GO:0020037">
    <property type="term" value="F:heme binding"/>
    <property type="evidence" value="ECO:0007669"/>
    <property type="project" value="InterPro"/>
</dbReference>
<evidence type="ECO:0000313" key="13">
    <source>
        <dbReference type="Proteomes" id="UP000054549"/>
    </source>
</evidence>
<reference evidence="12 13" key="1">
    <citation type="submission" date="2014-04" db="EMBL/GenBank/DDBJ databases">
        <title>Evolutionary Origins and Diversification of the Mycorrhizal Mutualists.</title>
        <authorList>
            <consortium name="DOE Joint Genome Institute"/>
            <consortium name="Mycorrhizal Genomics Consortium"/>
            <person name="Kohler A."/>
            <person name="Kuo A."/>
            <person name="Nagy L.G."/>
            <person name="Floudas D."/>
            <person name="Copeland A."/>
            <person name="Barry K.W."/>
            <person name="Cichocki N."/>
            <person name="Veneault-Fourrey C."/>
            <person name="LaButti K."/>
            <person name="Lindquist E.A."/>
            <person name="Lipzen A."/>
            <person name="Lundell T."/>
            <person name="Morin E."/>
            <person name="Murat C."/>
            <person name="Riley R."/>
            <person name="Ohm R."/>
            <person name="Sun H."/>
            <person name="Tunlid A."/>
            <person name="Henrissat B."/>
            <person name="Grigoriev I.V."/>
            <person name="Hibbett D.S."/>
            <person name="Martin F."/>
        </authorList>
    </citation>
    <scope>NUCLEOTIDE SEQUENCE [LARGE SCALE GENOMIC DNA]</scope>
    <source>
        <strain evidence="12 13">Koide BX008</strain>
    </source>
</reference>
<keyword evidence="6" id="KW-0479">Metal-binding</keyword>
<dbReference type="InterPro" id="IPR001128">
    <property type="entry name" value="Cyt_P450"/>
</dbReference>
<dbReference type="OrthoDB" id="2789670at2759"/>
<dbReference type="GO" id="GO:0005506">
    <property type="term" value="F:iron ion binding"/>
    <property type="evidence" value="ECO:0007669"/>
    <property type="project" value="InterPro"/>
</dbReference>
<dbReference type="GO" id="GO:0016705">
    <property type="term" value="F:oxidoreductase activity, acting on paired donors, with incorporation or reduction of molecular oxygen"/>
    <property type="evidence" value="ECO:0007669"/>
    <property type="project" value="InterPro"/>
</dbReference>
<accession>A0A0C2TAX4</accession>
<comment type="similarity">
    <text evidence="3">Belongs to the cytochrome P450 family.</text>
</comment>
<dbReference type="InterPro" id="IPR050364">
    <property type="entry name" value="Cytochrome_P450_fung"/>
</dbReference>
<keyword evidence="5" id="KW-0812">Transmembrane</keyword>
<evidence type="ECO:0000256" key="7">
    <source>
        <dbReference type="ARBA" id="ARBA00022989"/>
    </source>
</evidence>